<dbReference type="AlphaFoldDB" id="A0AA94EQR9"/>
<accession>A0AA94EQR9</accession>
<dbReference type="RefSeq" id="WP_252191716.1">
    <property type="nucleotide sequence ID" value="NZ_MKWS01000003.1"/>
</dbReference>
<feature type="transmembrane region" description="Helical" evidence="1">
    <location>
        <begin position="97"/>
        <end position="117"/>
    </location>
</feature>
<feature type="transmembrane region" description="Helical" evidence="1">
    <location>
        <begin position="64"/>
        <end position="85"/>
    </location>
</feature>
<dbReference type="EMBL" id="MKWS01000003">
    <property type="protein sequence ID" value="RVD78695.1"/>
    <property type="molecule type" value="Genomic_DNA"/>
</dbReference>
<sequence length="120" mass="12922">MMALLYFFVWAAVWAWVVQSRGAWNLILANLAGAACGFIVAMTFSVVCSSLFPSFVPPSPAGLASSVLQVITTIGVLAGVWMWLVRRPEPENPLARQLFAGICGLAAGVTTLMFFALNFH</sequence>
<protein>
    <submittedName>
        <fullName evidence="2">Uncharacterized protein</fullName>
    </submittedName>
</protein>
<proteinExistence type="predicted"/>
<comment type="caution">
    <text evidence="2">The sequence shown here is derived from an EMBL/GenBank/DDBJ whole genome shotgun (WGS) entry which is preliminary data.</text>
</comment>
<feature type="transmembrane region" description="Helical" evidence="1">
    <location>
        <begin position="31"/>
        <end position="52"/>
    </location>
</feature>
<evidence type="ECO:0000256" key="1">
    <source>
        <dbReference type="SAM" id="Phobius"/>
    </source>
</evidence>
<organism evidence="2 3">
    <name type="scientific">Pseudomonas koreensis</name>
    <dbReference type="NCBI Taxonomy" id="198620"/>
    <lineage>
        <taxon>Bacteria</taxon>
        <taxon>Pseudomonadati</taxon>
        <taxon>Pseudomonadota</taxon>
        <taxon>Gammaproteobacteria</taxon>
        <taxon>Pseudomonadales</taxon>
        <taxon>Pseudomonadaceae</taxon>
        <taxon>Pseudomonas</taxon>
    </lineage>
</organism>
<dbReference type="Proteomes" id="UP000288002">
    <property type="component" value="Unassembled WGS sequence"/>
</dbReference>
<keyword evidence="1" id="KW-0812">Transmembrane</keyword>
<evidence type="ECO:0000313" key="2">
    <source>
        <dbReference type="EMBL" id="RVD78695.1"/>
    </source>
</evidence>
<gene>
    <name evidence="2" type="ORF">A9HBioS_1198</name>
</gene>
<name>A0AA94EQR9_9PSED</name>
<reference evidence="2 3" key="1">
    <citation type="submission" date="2016-10" db="EMBL/GenBank/DDBJ databases">
        <title>Search of new enzymes for the oxidation of sulfur compounds.</title>
        <authorList>
            <person name="Novo A."/>
            <person name="Moreira I.S."/>
            <person name="Castro P.M."/>
        </authorList>
    </citation>
    <scope>NUCLEOTIDE SEQUENCE [LARGE SCALE GENOMIC DNA]</scope>
    <source>
        <strain evidence="2 3">A9</strain>
    </source>
</reference>
<evidence type="ECO:0000313" key="3">
    <source>
        <dbReference type="Proteomes" id="UP000288002"/>
    </source>
</evidence>
<keyword evidence="1" id="KW-1133">Transmembrane helix</keyword>
<keyword evidence="1" id="KW-0472">Membrane</keyword>